<dbReference type="CDD" id="cd00448">
    <property type="entry name" value="YjgF_YER057c_UK114_family"/>
    <property type="match status" value="1"/>
</dbReference>
<name>A0ABU2N7H2_9PSEU</name>
<reference evidence="2" key="1">
    <citation type="submission" date="2023-07" db="EMBL/GenBank/DDBJ databases">
        <title>30 novel species of actinomycetes from the DSMZ collection.</title>
        <authorList>
            <person name="Nouioui I."/>
        </authorList>
    </citation>
    <scope>NUCLEOTIDE SEQUENCE [LARGE SCALE GENOMIC DNA]</scope>
    <source>
        <strain evidence="2">DSM 45834</strain>
    </source>
</reference>
<accession>A0ABU2N7H2</accession>
<dbReference type="InterPro" id="IPR006175">
    <property type="entry name" value="YjgF/YER057c/UK114"/>
</dbReference>
<sequence>MSPAQRSGSEGYVQIIHTEGAPSHTGPVPQAVEAGGWIYVSALFGADPATHAIPVEARDEAEQVFANLVAILAAAGADLTDVVRVGIVMRALQRDRPVFNQVWAERFGEHRPARSAIEASDFGRKGENARFMIEVVAFRG</sequence>
<keyword evidence="2" id="KW-1185">Reference proteome</keyword>
<dbReference type="Proteomes" id="UP001183202">
    <property type="component" value="Unassembled WGS sequence"/>
</dbReference>
<gene>
    <name evidence="1" type="ORF">RM445_09110</name>
</gene>
<evidence type="ECO:0000313" key="1">
    <source>
        <dbReference type="EMBL" id="MDT0349681.1"/>
    </source>
</evidence>
<dbReference type="InterPro" id="IPR035959">
    <property type="entry name" value="RutC-like_sf"/>
</dbReference>
<evidence type="ECO:0000313" key="2">
    <source>
        <dbReference type="Proteomes" id="UP001183202"/>
    </source>
</evidence>
<dbReference type="EMBL" id="JAVREJ010000004">
    <property type="protein sequence ID" value="MDT0349681.1"/>
    <property type="molecule type" value="Genomic_DNA"/>
</dbReference>
<dbReference type="PANTHER" id="PTHR11803:SF39">
    <property type="entry name" value="2-IMINOBUTANOATE_2-IMINOPROPANOATE DEAMINASE"/>
    <property type="match status" value="1"/>
</dbReference>
<keyword evidence="1" id="KW-0378">Hydrolase</keyword>
<dbReference type="Pfam" id="PF01042">
    <property type="entry name" value="Ribonuc_L-PSP"/>
    <property type="match status" value="1"/>
</dbReference>
<organism evidence="1 2">
    <name type="scientific">Pseudonocardia charpentierae</name>
    <dbReference type="NCBI Taxonomy" id="3075545"/>
    <lineage>
        <taxon>Bacteria</taxon>
        <taxon>Bacillati</taxon>
        <taxon>Actinomycetota</taxon>
        <taxon>Actinomycetes</taxon>
        <taxon>Pseudonocardiales</taxon>
        <taxon>Pseudonocardiaceae</taxon>
        <taxon>Pseudonocardia</taxon>
    </lineage>
</organism>
<dbReference type="PANTHER" id="PTHR11803">
    <property type="entry name" value="2-IMINOBUTANOATE/2-IMINOPROPANOATE DEAMINASE RIDA"/>
    <property type="match status" value="1"/>
</dbReference>
<dbReference type="GO" id="GO:0016787">
    <property type="term" value="F:hydrolase activity"/>
    <property type="evidence" value="ECO:0007669"/>
    <property type="project" value="UniProtKB-KW"/>
</dbReference>
<dbReference type="Gene3D" id="3.30.1330.40">
    <property type="entry name" value="RutC-like"/>
    <property type="match status" value="1"/>
</dbReference>
<comment type="caution">
    <text evidence="1">The sequence shown here is derived from an EMBL/GenBank/DDBJ whole genome shotgun (WGS) entry which is preliminary data.</text>
</comment>
<dbReference type="SUPFAM" id="SSF55298">
    <property type="entry name" value="YjgF-like"/>
    <property type="match status" value="1"/>
</dbReference>
<proteinExistence type="predicted"/>
<protein>
    <submittedName>
        <fullName evidence="1">Rid family hydrolase</fullName>
    </submittedName>
</protein>